<name>A0A0D2P4N0_HYPSF</name>
<comment type="similarity">
    <text evidence="1">Belongs to the TIM50 family.</text>
</comment>
<feature type="region of interest" description="Disordered" evidence="2">
    <location>
        <begin position="53"/>
        <end position="87"/>
    </location>
</feature>
<proteinExistence type="inferred from homology"/>
<feature type="region of interest" description="Disordered" evidence="2">
    <location>
        <begin position="325"/>
        <end position="389"/>
    </location>
</feature>
<feature type="region of interest" description="Disordered" evidence="2">
    <location>
        <begin position="1"/>
        <end position="29"/>
    </location>
</feature>
<keyword evidence="1" id="KW-0496">Mitochondrion</keyword>
<feature type="compositionally biased region" description="Basic and acidic residues" evidence="2">
    <location>
        <begin position="264"/>
        <end position="273"/>
    </location>
</feature>
<dbReference type="SUPFAM" id="SSF56784">
    <property type="entry name" value="HAD-like"/>
    <property type="match status" value="1"/>
</dbReference>
<keyword evidence="1" id="KW-0811">Translocation</keyword>
<dbReference type="Pfam" id="PF03031">
    <property type="entry name" value="NIF"/>
    <property type="match status" value="1"/>
</dbReference>
<reference evidence="5" key="1">
    <citation type="submission" date="2014-04" db="EMBL/GenBank/DDBJ databases">
        <title>Evolutionary Origins and Diversification of the Mycorrhizal Mutualists.</title>
        <authorList>
            <consortium name="DOE Joint Genome Institute"/>
            <consortium name="Mycorrhizal Genomics Consortium"/>
            <person name="Kohler A."/>
            <person name="Kuo A."/>
            <person name="Nagy L.G."/>
            <person name="Floudas D."/>
            <person name="Copeland A."/>
            <person name="Barry K.W."/>
            <person name="Cichocki N."/>
            <person name="Veneault-Fourrey C."/>
            <person name="LaButti K."/>
            <person name="Lindquist E.A."/>
            <person name="Lipzen A."/>
            <person name="Lundell T."/>
            <person name="Morin E."/>
            <person name="Murat C."/>
            <person name="Riley R."/>
            <person name="Ohm R."/>
            <person name="Sun H."/>
            <person name="Tunlid A."/>
            <person name="Henrissat B."/>
            <person name="Grigoriev I.V."/>
            <person name="Hibbett D.S."/>
            <person name="Martin F."/>
        </authorList>
    </citation>
    <scope>NUCLEOTIDE SEQUENCE [LARGE SCALE GENOMIC DNA]</scope>
    <source>
        <strain evidence="5">FD-334 SS-4</strain>
    </source>
</reference>
<dbReference type="GO" id="GO:0005744">
    <property type="term" value="C:TIM23 mitochondrial import inner membrane translocase complex"/>
    <property type="evidence" value="ECO:0007669"/>
    <property type="project" value="UniProtKB-UniRule"/>
</dbReference>
<evidence type="ECO:0000259" key="3">
    <source>
        <dbReference type="PROSITE" id="PS50969"/>
    </source>
</evidence>
<dbReference type="PANTHER" id="PTHR12210">
    <property type="entry name" value="DULLARD PROTEIN PHOSPHATASE"/>
    <property type="match status" value="1"/>
</dbReference>
<comment type="subunit">
    <text evidence="1">Component of the TIM23 complex.</text>
</comment>
<protein>
    <recommendedName>
        <fullName evidence="1">Mitochondrial import inner membrane translocase subunit TIM50</fullName>
    </recommendedName>
</protein>
<dbReference type="SMART" id="SM00577">
    <property type="entry name" value="CPDc"/>
    <property type="match status" value="1"/>
</dbReference>
<dbReference type="PROSITE" id="PS50969">
    <property type="entry name" value="FCP1"/>
    <property type="match status" value="1"/>
</dbReference>
<feature type="non-terminal residue" evidence="4">
    <location>
        <position position="1"/>
    </location>
</feature>
<comment type="function">
    <text evidence="1">Essential component of the TIM23 complex, a complex that mediates the translocation of transit peptide-containing proteins across the mitochondrial inner membrane.</text>
</comment>
<dbReference type="GO" id="GO:0015031">
    <property type="term" value="P:protein transport"/>
    <property type="evidence" value="ECO:0007669"/>
    <property type="project" value="UniProtKB-KW"/>
</dbReference>
<dbReference type="InterPro" id="IPR036412">
    <property type="entry name" value="HAD-like_sf"/>
</dbReference>
<dbReference type="OrthoDB" id="1711508at2759"/>
<accession>A0A0D2P4N0</accession>
<evidence type="ECO:0000256" key="2">
    <source>
        <dbReference type="SAM" id="MobiDB-lite"/>
    </source>
</evidence>
<gene>
    <name evidence="4" type="ORF">HYPSUDRAFT_149081</name>
</gene>
<dbReference type="STRING" id="945553.A0A0D2P4N0"/>
<dbReference type="AlphaFoldDB" id="A0A0D2P4N0"/>
<keyword evidence="1" id="KW-0813">Transport</keyword>
<evidence type="ECO:0000313" key="5">
    <source>
        <dbReference type="Proteomes" id="UP000054270"/>
    </source>
</evidence>
<keyword evidence="5" id="KW-1185">Reference proteome</keyword>
<evidence type="ECO:0000313" key="4">
    <source>
        <dbReference type="EMBL" id="KJA15435.1"/>
    </source>
</evidence>
<dbReference type="InterPro" id="IPR004274">
    <property type="entry name" value="FCP1_dom"/>
</dbReference>
<dbReference type="Proteomes" id="UP000054270">
    <property type="component" value="Unassembled WGS sequence"/>
</dbReference>
<organism evidence="4 5">
    <name type="scientific">Hypholoma sublateritium (strain FD-334 SS-4)</name>
    <dbReference type="NCBI Taxonomy" id="945553"/>
    <lineage>
        <taxon>Eukaryota</taxon>
        <taxon>Fungi</taxon>
        <taxon>Dikarya</taxon>
        <taxon>Basidiomycota</taxon>
        <taxon>Agaricomycotina</taxon>
        <taxon>Agaricomycetes</taxon>
        <taxon>Agaricomycetidae</taxon>
        <taxon>Agaricales</taxon>
        <taxon>Agaricineae</taxon>
        <taxon>Strophariaceae</taxon>
        <taxon>Hypholoma</taxon>
    </lineage>
</organism>
<feature type="domain" description="FCP1 homology" evidence="3">
    <location>
        <begin position="31"/>
        <end position="236"/>
    </location>
</feature>
<sequence>PARRPTPPRRTEPREEYLNVSLQPSQPLADPTTARKLIVLDLNGSLLLRSAHQRRVPQPQANQRWQGRGGGSPRATGDPYADPTQLRPLRTVHRRPYLTSFAAYILHEETKKWLDTMVWSSAQPHSVADMVEQCFGERKAELKGVWARDTLGLTADDYNKKSITLKDLEKPWAELSRNPTPTTASVEHSALTTMLIDDSPAKAALQPWNHLCIEEYLQAKRNLDLIVADWEATQPKGASSHGPPSTEAGEIDEHAEAAPGMRRIIREAEERGEPPASVEEARTSPPPPLRYDETLLAVVGVLDRIKHEGNVAGWMRSGGLLTTALGTGTHGPETDDAGASALPTPPPSSQLTEFTAADEAEQTATGVPLSSPIPPPASVPQSLSQVPSAEPQGAKAGLWYENPAVLLYWADRGRAALKALGIPVESGMTAVPGGLQNGKGKGKSKA</sequence>
<evidence type="ECO:0000256" key="1">
    <source>
        <dbReference type="RuleBase" id="RU365079"/>
    </source>
</evidence>
<keyword evidence="1" id="KW-0653">Protein transport</keyword>
<dbReference type="InterPro" id="IPR023214">
    <property type="entry name" value="HAD_sf"/>
</dbReference>
<comment type="subcellular location">
    <subcellularLocation>
        <location evidence="1">Mitochondrion inner membrane</location>
        <topology evidence="1">Single-pass membrane protein</topology>
    </subcellularLocation>
</comment>
<keyword evidence="1" id="KW-0809">Transit peptide</keyword>
<feature type="region of interest" description="Disordered" evidence="2">
    <location>
        <begin position="234"/>
        <end position="289"/>
    </location>
</feature>
<dbReference type="EMBL" id="KN817644">
    <property type="protein sequence ID" value="KJA15435.1"/>
    <property type="molecule type" value="Genomic_DNA"/>
</dbReference>
<dbReference type="InterPro" id="IPR050365">
    <property type="entry name" value="TIM50"/>
</dbReference>
<dbReference type="OMA" id="PYMRAFR"/>
<dbReference type="Gene3D" id="3.40.50.1000">
    <property type="entry name" value="HAD superfamily/HAD-like"/>
    <property type="match status" value="1"/>
</dbReference>